<dbReference type="Proteomes" id="UP001162891">
    <property type="component" value="Chromosome"/>
</dbReference>
<dbReference type="RefSeq" id="WP_248358392.1">
    <property type="nucleotide sequence ID" value="NZ_AP025591.1"/>
</dbReference>
<keyword evidence="4" id="KW-1185">Reference proteome</keyword>
<evidence type="ECO:0000256" key="2">
    <source>
        <dbReference type="SAM" id="SignalP"/>
    </source>
</evidence>
<proteinExistence type="predicted"/>
<evidence type="ECO:0008006" key="5">
    <source>
        <dbReference type="Google" id="ProtNLM"/>
    </source>
</evidence>
<feature type="compositionally biased region" description="Basic and acidic residues" evidence="1">
    <location>
        <begin position="243"/>
        <end position="255"/>
    </location>
</feature>
<dbReference type="InterPro" id="IPR011990">
    <property type="entry name" value="TPR-like_helical_dom_sf"/>
</dbReference>
<protein>
    <recommendedName>
        <fullName evidence="5">Tetratricopeptide repeat protein</fullName>
    </recommendedName>
</protein>
<evidence type="ECO:0000313" key="4">
    <source>
        <dbReference type="Proteomes" id="UP001162891"/>
    </source>
</evidence>
<reference evidence="4" key="1">
    <citation type="journal article" date="2022" name="Int. J. Syst. Evol. Microbiol.">
        <title>Anaeromyxobacter oryzae sp. nov., Anaeromyxobacter diazotrophicus sp. nov. and Anaeromyxobacter paludicola sp. nov., isolated from paddy soils.</title>
        <authorList>
            <person name="Itoh H."/>
            <person name="Xu Z."/>
            <person name="Mise K."/>
            <person name="Masuda Y."/>
            <person name="Ushijima N."/>
            <person name="Hayakawa C."/>
            <person name="Shiratori Y."/>
            <person name="Senoo K."/>
        </authorList>
    </citation>
    <scope>NUCLEOTIDE SEQUENCE [LARGE SCALE GENOMIC DNA]</scope>
    <source>
        <strain evidence="4">Red232</strain>
    </source>
</reference>
<accession>A0ABM7WQB7</accession>
<feature type="region of interest" description="Disordered" evidence="1">
    <location>
        <begin position="243"/>
        <end position="263"/>
    </location>
</feature>
<dbReference type="Pfam" id="PF14559">
    <property type="entry name" value="TPR_19"/>
    <property type="match status" value="1"/>
</dbReference>
<sequence length="263" mass="28214">MLRNRALLLLPSVALVACGTPAEKKAPPPVVAEAPPPPAPPGPPPGPRPDVLLARARVLRADGDLAGARARLEAALEGAPESDDVRLELVDLLVVDGREPERAATILAGVQARDGNARWYLVSAELAELRGDATAAADGYGRALALADDPAVRLRRAVVLEALDRGPEALTELERVRADRPEDAFVRTRLAVRYEAAGRLREAETELVALAEAAPDRAAGWERLAAFYRRTGRTDAARRAEARADAAAGRRERTLRPLLRSNR</sequence>
<dbReference type="PROSITE" id="PS51257">
    <property type="entry name" value="PROKAR_LIPOPROTEIN"/>
    <property type="match status" value="1"/>
</dbReference>
<feature type="signal peptide" evidence="2">
    <location>
        <begin position="1"/>
        <end position="17"/>
    </location>
</feature>
<evidence type="ECO:0000313" key="3">
    <source>
        <dbReference type="EMBL" id="BDG01657.1"/>
    </source>
</evidence>
<evidence type="ECO:0000256" key="1">
    <source>
        <dbReference type="SAM" id="MobiDB-lite"/>
    </source>
</evidence>
<feature type="region of interest" description="Disordered" evidence="1">
    <location>
        <begin position="24"/>
        <end position="49"/>
    </location>
</feature>
<name>A0ABM7WQB7_9BACT</name>
<feature type="compositionally biased region" description="Pro residues" evidence="1">
    <location>
        <begin position="27"/>
        <end position="48"/>
    </location>
</feature>
<organism evidence="3 4">
    <name type="scientific">Anaeromyxobacter oryzae</name>
    <dbReference type="NCBI Taxonomy" id="2918170"/>
    <lineage>
        <taxon>Bacteria</taxon>
        <taxon>Pseudomonadati</taxon>
        <taxon>Myxococcota</taxon>
        <taxon>Myxococcia</taxon>
        <taxon>Myxococcales</taxon>
        <taxon>Cystobacterineae</taxon>
        <taxon>Anaeromyxobacteraceae</taxon>
        <taxon>Anaeromyxobacter</taxon>
    </lineage>
</organism>
<feature type="chain" id="PRO_5045357515" description="Tetratricopeptide repeat protein" evidence="2">
    <location>
        <begin position="18"/>
        <end position="263"/>
    </location>
</feature>
<keyword evidence="2" id="KW-0732">Signal</keyword>
<dbReference type="Gene3D" id="1.25.40.10">
    <property type="entry name" value="Tetratricopeptide repeat domain"/>
    <property type="match status" value="1"/>
</dbReference>
<dbReference type="EMBL" id="AP025591">
    <property type="protein sequence ID" value="BDG01657.1"/>
    <property type="molecule type" value="Genomic_DNA"/>
</dbReference>
<dbReference type="SUPFAM" id="SSF48452">
    <property type="entry name" value="TPR-like"/>
    <property type="match status" value="1"/>
</dbReference>
<gene>
    <name evidence="3" type="ORF">AMOR_06530</name>
</gene>